<evidence type="ECO:0000313" key="4">
    <source>
        <dbReference type="Proteomes" id="UP000595446"/>
    </source>
</evidence>
<gene>
    <name evidence="3" type="ORF">MHEC_22170</name>
</gene>
<reference evidence="3 4" key="1">
    <citation type="submission" date="2020-12" db="EMBL/GenBank/DDBJ databases">
        <title>Complete genome sequence of Mycobacterium heckeshornense JCM 15655T, closely related to a pathogenic non-tuberculous mycobacterial species Mycobacterium xenopi.</title>
        <authorList>
            <person name="Yoshida M."/>
            <person name="Fukano H."/>
            <person name="Asakura T."/>
            <person name="Suzuki M."/>
            <person name="Hoshino Y."/>
        </authorList>
    </citation>
    <scope>NUCLEOTIDE SEQUENCE [LARGE SCALE GENOMIC DNA]</scope>
    <source>
        <strain evidence="3 4">JCM 15655</strain>
    </source>
</reference>
<accession>A0A7R7YRS4</accession>
<dbReference type="AlphaFoldDB" id="A0A7R7YRS4"/>
<dbReference type="PROSITE" id="PS51257">
    <property type="entry name" value="PROKAR_LIPOPROTEIN"/>
    <property type="match status" value="1"/>
</dbReference>
<evidence type="ECO:0000313" key="3">
    <source>
        <dbReference type="EMBL" id="BCO35784.1"/>
    </source>
</evidence>
<evidence type="ECO:0000256" key="1">
    <source>
        <dbReference type="SAM" id="MobiDB-lite"/>
    </source>
</evidence>
<sequence length="178" mass="18203">MGLKKAAIVVAGAVLMGCAGFTGFAGAAPPTPSPSPPPTPHAQPGHSSRPGPPAPTAAGSPTQAPPGPKTVIDHDGTFTVGTDILPGTYTSAGPVQGRTCYWKRTNGSDIIDNAMTKKPQVVQIEPTDKAFKTDGCQPWQKNDAAVVDPGKSPADAKIQLDILNGIANQHTSDQPPKP</sequence>
<feature type="region of interest" description="Disordered" evidence="1">
    <location>
        <begin position="27"/>
        <end position="80"/>
    </location>
</feature>
<dbReference type="EMBL" id="AP024237">
    <property type="protein sequence ID" value="BCO35784.1"/>
    <property type="molecule type" value="Genomic_DNA"/>
</dbReference>
<name>A0A7R7YRS4_9MYCO</name>
<feature type="signal peptide" evidence="2">
    <location>
        <begin position="1"/>
        <end position="27"/>
    </location>
</feature>
<dbReference type="RefSeq" id="WP_053093989.1">
    <property type="nucleotide sequence ID" value="NZ_AP024237.1"/>
</dbReference>
<proteinExistence type="predicted"/>
<evidence type="ECO:0008006" key="5">
    <source>
        <dbReference type="Google" id="ProtNLM"/>
    </source>
</evidence>
<organism evidence="3 4">
    <name type="scientific">Mycobacterium heckeshornense</name>
    <dbReference type="NCBI Taxonomy" id="110505"/>
    <lineage>
        <taxon>Bacteria</taxon>
        <taxon>Bacillati</taxon>
        <taxon>Actinomycetota</taxon>
        <taxon>Actinomycetes</taxon>
        <taxon>Mycobacteriales</taxon>
        <taxon>Mycobacteriaceae</taxon>
        <taxon>Mycobacterium</taxon>
    </lineage>
</organism>
<keyword evidence="4" id="KW-1185">Reference proteome</keyword>
<feature type="chain" id="PRO_5043523497" description="Lipoprotein" evidence="2">
    <location>
        <begin position="28"/>
        <end position="178"/>
    </location>
</feature>
<feature type="compositionally biased region" description="Pro residues" evidence="1">
    <location>
        <begin position="29"/>
        <end position="41"/>
    </location>
</feature>
<keyword evidence="2" id="KW-0732">Signal</keyword>
<dbReference type="Proteomes" id="UP000595446">
    <property type="component" value="Chromosome"/>
</dbReference>
<protein>
    <recommendedName>
        <fullName evidence="5">Lipoprotein</fullName>
    </recommendedName>
</protein>
<evidence type="ECO:0000256" key="2">
    <source>
        <dbReference type="SAM" id="SignalP"/>
    </source>
</evidence>